<dbReference type="OMA" id="ARCIIEY"/>
<dbReference type="HOGENOM" id="CLU_025889_0_0_1"/>
<dbReference type="InterPro" id="IPR009003">
    <property type="entry name" value="Peptidase_S1_PA"/>
</dbReference>
<proteinExistence type="predicted"/>
<dbReference type="InParanoid" id="A0A084QYM2"/>
<dbReference type="InterPro" id="IPR043504">
    <property type="entry name" value="Peptidase_S1_PA_chymotrypsin"/>
</dbReference>
<evidence type="ECO:0008006" key="3">
    <source>
        <dbReference type="Google" id="ProtNLM"/>
    </source>
</evidence>
<feature type="non-terminal residue" evidence="1">
    <location>
        <position position="621"/>
    </location>
</feature>
<dbReference type="Proteomes" id="UP000028524">
    <property type="component" value="Unassembled WGS sequence"/>
</dbReference>
<evidence type="ECO:0000313" key="2">
    <source>
        <dbReference type="Proteomes" id="UP000028524"/>
    </source>
</evidence>
<name>A0A084QYM2_STAC4</name>
<dbReference type="OrthoDB" id="3693942at2759"/>
<evidence type="ECO:0000313" key="1">
    <source>
        <dbReference type="EMBL" id="KFA69057.1"/>
    </source>
</evidence>
<reference evidence="1 2" key="1">
    <citation type="journal article" date="2014" name="BMC Genomics">
        <title>Comparative genome sequencing reveals chemotype-specific gene clusters in the toxigenic black mold Stachybotrys.</title>
        <authorList>
            <person name="Semeiks J."/>
            <person name="Borek D."/>
            <person name="Otwinowski Z."/>
            <person name="Grishin N.V."/>
        </authorList>
    </citation>
    <scope>NUCLEOTIDE SEQUENCE [LARGE SCALE GENOMIC DNA]</scope>
    <source>
        <strain evidence="1 2">IBT 40285</strain>
    </source>
</reference>
<dbReference type="SUPFAM" id="SSF50494">
    <property type="entry name" value="Trypsin-like serine proteases"/>
    <property type="match status" value="1"/>
</dbReference>
<dbReference type="AlphaFoldDB" id="A0A084QYM2"/>
<dbReference type="EMBL" id="KL659619">
    <property type="protein sequence ID" value="KFA69057.1"/>
    <property type="molecule type" value="Genomic_DNA"/>
</dbReference>
<sequence length="621" mass="66632">MASPQRSDASTAWKLDQPTFARPVDSDLFAIGIPKRITVSTTIGPKSCAFLIIIFSAIVRVESRFKDKKTGHSIWKTGNGWLIRQNLVVTAADVVYDAEYQLGAATQVKCYVGRRGRTCSDSSRTQLFYGRRITTSADWMADSNGSSQDVAFIHVAEPQVVEVCSCNTFEDVKLAISVAPREEVSLVDTILPVPETEEKPMHCLGCAGICSSSATATVKLPVTETKFEPDTQVEDTTVTNSTTQSTLTESNVDGFVSISTTENTAMASMVDEIVEPDPFYKALTIVSEIDTQSLEIESSLIGSVGQFVSIVGGSLLRNVAGAKSVAVGDFTKLSGAAESALLAEASLQAVLAIEESPELDEILEAMKENWTVNAPKIDQASELLYPHLADSVSDITTYYEADQAGQTGPSKKHQRRALGIRHFPGSGLDGSGTDFAKGLFAPTLVVPGREDVFSSVGPVLKRGVLVEDKLVSPSAKAALAERISDLLQTVATHTESASTSVGLDKEATRILLQRAILADAALQALSRLPKKKLELLKLVPLDSTTDGVEDIFDFLKTVLQKVGPVALLPAKNAIRGFAATLVDPSTKVHEECHTAKNANIKTSSSKLVLRDRLRTGKTTVR</sequence>
<dbReference type="STRING" id="1283841.A0A084QYM2"/>
<organism evidence="1 2">
    <name type="scientific">Stachybotrys chlorohalonatus (strain IBT 40285)</name>
    <dbReference type="NCBI Taxonomy" id="1283841"/>
    <lineage>
        <taxon>Eukaryota</taxon>
        <taxon>Fungi</taxon>
        <taxon>Dikarya</taxon>
        <taxon>Ascomycota</taxon>
        <taxon>Pezizomycotina</taxon>
        <taxon>Sordariomycetes</taxon>
        <taxon>Hypocreomycetidae</taxon>
        <taxon>Hypocreales</taxon>
        <taxon>Stachybotryaceae</taxon>
        <taxon>Stachybotrys</taxon>
    </lineage>
</organism>
<dbReference type="Gene3D" id="2.40.10.10">
    <property type="entry name" value="Trypsin-like serine proteases"/>
    <property type="match status" value="1"/>
</dbReference>
<keyword evidence="2" id="KW-1185">Reference proteome</keyword>
<accession>A0A084QYM2</accession>
<protein>
    <recommendedName>
        <fullName evidence="3">Peptidase S1 domain-containing protein</fullName>
    </recommendedName>
</protein>
<gene>
    <name evidence="1" type="ORF">S40285_05460</name>
</gene>